<dbReference type="EMBL" id="JACCCF010000001">
    <property type="protein sequence ID" value="NYE40660.1"/>
    <property type="molecule type" value="Genomic_DNA"/>
</dbReference>
<protein>
    <submittedName>
        <fullName evidence="1">Uncharacterized protein</fullName>
    </submittedName>
</protein>
<evidence type="ECO:0000313" key="1">
    <source>
        <dbReference type="EMBL" id="GFM96962.1"/>
    </source>
</evidence>
<name>A0A7J0C396_9ACTN</name>
<sequence>MSMQDRLDELIVALRQHAQVMSAPDQAGEAGIEAFEALRRAAAAYGECVREQTHWDSPFAELEEDSWEDSSEELDATSEAEQDRDLLVVSGTWTFEVTDRDAWSRFAADQLESATPALRQLSGDPAEAASALLSHDGLSAWLGAHGVALLADDWTVRDTEEELPEDDPEE</sequence>
<accession>A0A7J0C396</accession>
<dbReference type="RefSeq" id="WP_173313099.1">
    <property type="nucleotide sequence ID" value="NZ_BAAAUE010000007.1"/>
</dbReference>
<reference evidence="2 4" key="2">
    <citation type="submission" date="2020-07" db="EMBL/GenBank/DDBJ databases">
        <title>Sequencing the genomes of 1000 actinobacteria strains.</title>
        <authorList>
            <person name="Klenk H.-P."/>
        </authorList>
    </citation>
    <scope>NUCLEOTIDE SEQUENCE [LARGE SCALE GENOMIC DNA]</scope>
    <source>
        <strain evidence="2 4">DSM 41455</strain>
    </source>
</reference>
<evidence type="ECO:0000313" key="4">
    <source>
        <dbReference type="Proteomes" id="UP000530403"/>
    </source>
</evidence>
<dbReference type="Proteomes" id="UP000498980">
    <property type="component" value="Unassembled WGS sequence"/>
</dbReference>
<dbReference type="AlphaFoldDB" id="A0A7J0C396"/>
<dbReference type="EMBL" id="BLWC01000001">
    <property type="protein sequence ID" value="GFM96962.1"/>
    <property type="molecule type" value="Genomic_DNA"/>
</dbReference>
<gene>
    <name evidence="2" type="ORF">HEB29_001671</name>
    <name evidence="1" type="ORF">Sfulv_17730</name>
</gene>
<evidence type="ECO:0000313" key="2">
    <source>
        <dbReference type="EMBL" id="NYE40660.1"/>
    </source>
</evidence>
<evidence type="ECO:0000313" key="3">
    <source>
        <dbReference type="Proteomes" id="UP000498980"/>
    </source>
</evidence>
<organism evidence="1 3">
    <name type="scientific">Streptomyces fulvorobeus</name>
    <dbReference type="NCBI Taxonomy" id="284028"/>
    <lineage>
        <taxon>Bacteria</taxon>
        <taxon>Bacillati</taxon>
        <taxon>Actinomycetota</taxon>
        <taxon>Actinomycetes</taxon>
        <taxon>Kitasatosporales</taxon>
        <taxon>Streptomycetaceae</taxon>
        <taxon>Streptomyces</taxon>
    </lineage>
</organism>
<keyword evidence="3" id="KW-1185">Reference proteome</keyword>
<comment type="caution">
    <text evidence="1">The sequence shown here is derived from an EMBL/GenBank/DDBJ whole genome shotgun (WGS) entry which is preliminary data.</text>
</comment>
<proteinExistence type="predicted"/>
<dbReference type="Proteomes" id="UP000530403">
    <property type="component" value="Unassembled WGS sequence"/>
</dbReference>
<reference evidence="1 3" key="1">
    <citation type="submission" date="2020-05" db="EMBL/GenBank/DDBJ databases">
        <title>Whole genome shotgun sequence of Streptomyces fulvorobeus NBRC 15897.</title>
        <authorList>
            <person name="Komaki H."/>
            <person name="Tamura T."/>
        </authorList>
    </citation>
    <scope>NUCLEOTIDE SEQUENCE [LARGE SCALE GENOMIC DNA]</scope>
    <source>
        <strain evidence="1 3">NBRC 15897</strain>
    </source>
</reference>